<dbReference type="InterPro" id="IPR008331">
    <property type="entry name" value="Ferritin_DPS_dom"/>
</dbReference>
<dbReference type="EMBL" id="BSPP01000002">
    <property type="protein sequence ID" value="GLS85433.1"/>
    <property type="molecule type" value="Genomic_DNA"/>
</dbReference>
<organism evidence="4 5">
    <name type="scientific">Cypionkella aquatica</name>
    <dbReference type="NCBI Taxonomy" id="1756042"/>
    <lineage>
        <taxon>Bacteria</taxon>
        <taxon>Pseudomonadati</taxon>
        <taxon>Pseudomonadota</taxon>
        <taxon>Alphaproteobacteria</taxon>
        <taxon>Rhodobacterales</taxon>
        <taxon>Paracoccaceae</taxon>
        <taxon>Cypionkella</taxon>
    </lineage>
</organism>
<sequence length="175" mass="19799">MTEQVKVTQQKKSDQMNVVPKAERVHTGVKDAKALAEALSRAVADTYRLIFKTHAYHWNVEGPLFYSVHNMTDAQYNEMFPAADELAERIRSLGQLAPHSFAEVMKMSVIKDLDTLPTTQEMIEDLAKDHEAVASGFHDLFKLAEENRDPVTSDLATRRAAFHEQAAWMLRATVK</sequence>
<feature type="domain" description="Ferritin/DPS" evidence="3">
    <location>
        <begin position="37"/>
        <end position="174"/>
    </location>
</feature>
<dbReference type="GO" id="GO:0008199">
    <property type="term" value="F:ferric iron binding"/>
    <property type="evidence" value="ECO:0007669"/>
    <property type="project" value="InterPro"/>
</dbReference>
<evidence type="ECO:0000256" key="1">
    <source>
        <dbReference type="ARBA" id="ARBA00009497"/>
    </source>
</evidence>
<proteinExistence type="inferred from homology"/>
<dbReference type="InterPro" id="IPR009078">
    <property type="entry name" value="Ferritin-like_SF"/>
</dbReference>
<dbReference type="CDD" id="cd01043">
    <property type="entry name" value="DPS"/>
    <property type="match status" value="1"/>
</dbReference>
<dbReference type="InterPro" id="IPR012347">
    <property type="entry name" value="Ferritin-like"/>
</dbReference>
<reference evidence="4 5" key="1">
    <citation type="journal article" date="2014" name="Int. J. Syst. Evol. Microbiol.">
        <title>Complete genome sequence of Corynebacterium casei LMG S-19264T (=DSM 44701T), isolated from a smear-ripened cheese.</title>
        <authorList>
            <consortium name="US DOE Joint Genome Institute (JGI-PGF)"/>
            <person name="Walter F."/>
            <person name="Albersmeier A."/>
            <person name="Kalinowski J."/>
            <person name="Ruckert C."/>
        </authorList>
    </citation>
    <scope>NUCLEOTIDE SEQUENCE [LARGE SCALE GENOMIC DNA]</scope>
    <source>
        <strain evidence="4 5">NBRC 111766</strain>
    </source>
</reference>
<comment type="caution">
    <text evidence="4">The sequence shown here is derived from an EMBL/GenBank/DDBJ whole genome shotgun (WGS) entry which is preliminary data.</text>
</comment>
<dbReference type="Gene3D" id="1.20.1260.10">
    <property type="match status" value="1"/>
</dbReference>
<dbReference type="SUPFAM" id="SSF47240">
    <property type="entry name" value="Ferritin-like"/>
    <property type="match status" value="1"/>
</dbReference>
<keyword evidence="5" id="KW-1185">Reference proteome</keyword>
<dbReference type="Pfam" id="PF00210">
    <property type="entry name" value="Ferritin"/>
    <property type="match status" value="1"/>
</dbReference>
<accession>A0AA37TT95</accession>
<evidence type="ECO:0000313" key="4">
    <source>
        <dbReference type="EMBL" id="GLS85433.1"/>
    </source>
</evidence>
<dbReference type="PIRSF" id="PIRSF005900">
    <property type="entry name" value="Dps"/>
    <property type="match status" value="1"/>
</dbReference>
<dbReference type="PRINTS" id="PR01346">
    <property type="entry name" value="HELNAPAPROT"/>
</dbReference>
<comment type="similarity">
    <text evidence="1 2">Belongs to the Dps family.</text>
</comment>
<evidence type="ECO:0000313" key="5">
    <source>
        <dbReference type="Proteomes" id="UP001157355"/>
    </source>
</evidence>
<dbReference type="InterPro" id="IPR023188">
    <property type="entry name" value="DPS_DNA-bd_CS"/>
</dbReference>
<dbReference type="PANTHER" id="PTHR42932:SF3">
    <property type="entry name" value="DNA PROTECTION DURING STARVATION PROTEIN"/>
    <property type="match status" value="1"/>
</dbReference>
<dbReference type="PROSITE" id="PS00818">
    <property type="entry name" value="DPS_1"/>
    <property type="match status" value="1"/>
</dbReference>
<gene>
    <name evidence="4" type="ORF">GCM10010873_04060</name>
</gene>
<dbReference type="Proteomes" id="UP001157355">
    <property type="component" value="Unassembled WGS sequence"/>
</dbReference>
<dbReference type="PANTHER" id="PTHR42932">
    <property type="entry name" value="GENERAL STRESS PROTEIN 20U"/>
    <property type="match status" value="1"/>
</dbReference>
<evidence type="ECO:0000259" key="3">
    <source>
        <dbReference type="Pfam" id="PF00210"/>
    </source>
</evidence>
<dbReference type="AlphaFoldDB" id="A0AA37TT95"/>
<dbReference type="RefSeq" id="WP_284323651.1">
    <property type="nucleotide sequence ID" value="NZ_BSPP01000002.1"/>
</dbReference>
<dbReference type="GO" id="GO:0016722">
    <property type="term" value="F:oxidoreductase activity, acting on metal ions"/>
    <property type="evidence" value="ECO:0007669"/>
    <property type="project" value="InterPro"/>
</dbReference>
<dbReference type="InterPro" id="IPR002177">
    <property type="entry name" value="DPS_DNA-bd"/>
</dbReference>
<protein>
    <submittedName>
        <fullName evidence="4">DNA starvation/stationary phase protection protein</fullName>
    </submittedName>
</protein>
<evidence type="ECO:0000256" key="2">
    <source>
        <dbReference type="RuleBase" id="RU003875"/>
    </source>
</evidence>
<name>A0AA37TT95_9RHOB</name>